<gene>
    <name evidence="1" type="ORF">RRG08_059795</name>
</gene>
<reference evidence="1" key="1">
    <citation type="journal article" date="2023" name="G3 (Bethesda)">
        <title>A reference genome for the long-term kleptoplast-retaining sea slug Elysia crispata morphotype clarki.</title>
        <authorList>
            <person name="Eastman K.E."/>
            <person name="Pendleton A.L."/>
            <person name="Shaikh M.A."/>
            <person name="Suttiyut T."/>
            <person name="Ogas R."/>
            <person name="Tomko P."/>
            <person name="Gavelis G."/>
            <person name="Widhalm J.R."/>
            <person name="Wisecaver J.H."/>
        </authorList>
    </citation>
    <scope>NUCLEOTIDE SEQUENCE</scope>
    <source>
        <strain evidence="1">ECLA1</strain>
    </source>
</reference>
<dbReference type="EMBL" id="JAWDGP010000077">
    <property type="protein sequence ID" value="KAK3803931.1"/>
    <property type="molecule type" value="Genomic_DNA"/>
</dbReference>
<evidence type="ECO:0000313" key="1">
    <source>
        <dbReference type="EMBL" id="KAK3803931.1"/>
    </source>
</evidence>
<sequence>MIILVSAVHWSINIRPGLGHSVPARYRYPCLVSTLYRHRCSSVAIRYFSNLLNPENRTIESQAVAPILSE</sequence>
<comment type="caution">
    <text evidence="1">The sequence shown here is derived from an EMBL/GenBank/DDBJ whole genome shotgun (WGS) entry which is preliminary data.</text>
</comment>
<organism evidence="1 2">
    <name type="scientific">Elysia crispata</name>
    <name type="common">lettuce slug</name>
    <dbReference type="NCBI Taxonomy" id="231223"/>
    <lineage>
        <taxon>Eukaryota</taxon>
        <taxon>Metazoa</taxon>
        <taxon>Spiralia</taxon>
        <taxon>Lophotrochozoa</taxon>
        <taxon>Mollusca</taxon>
        <taxon>Gastropoda</taxon>
        <taxon>Heterobranchia</taxon>
        <taxon>Euthyneura</taxon>
        <taxon>Panpulmonata</taxon>
        <taxon>Sacoglossa</taxon>
        <taxon>Placobranchoidea</taxon>
        <taxon>Plakobranchidae</taxon>
        <taxon>Elysia</taxon>
    </lineage>
</organism>
<evidence type="ECO:0000313" key="2">
    <source>
        <dbReference type="Proteomes" id="UP001283361"/>
    </source>
</evidence>
<keyword evidence="2" id="KW-1185">Reference proteome</keyword>
<protein>
    <submittedName>
        <fullName evidence="1">Uncharacterized protein</fullName>
    </submittedName>
</protein>
<name>A0AAE1BF17_9GAST</name>
<accession>A0AAE1BF17</accession>
<proteinExistence type="predicted"/>
<dbReference type="Proteomes" id="UP001283361">
    <property type="component" value="Unassembled WGS sequence"/>
</dbReference>
<dbReference type="AlphaFoldDB" id="A0AAE1BF17"/>